<dbReference type="GO" id="GO:0006303">
    <property type="term" value="P:double-strand break repair via nonhomologous end joining"/>
    <property type="evidence" value="ECO:0007669"/>
    <property type="project" value="InterPro"/>
</dbReference>
<dbReference type="GO" id="GO:0016787">
    <property type="term" value="F:hydrolase activity"/>
    <property type="evidence" value="ECO:0007669"/>
    <property type="project" value="UniProtKB-KW"/>
</dbReference>
<dbReference type="InterPro" id="IPR027388">
    <property type="entry name" value="Ku70_bridge/pillars_dom_sf"/>
</dbReference>
<evidence type="ECO:0000256" key="7">
    <source>
        <dbReference type="ARBA" id="ARBA00022840"/>
    </source>
</evidence>
<dbReference type="InterPro" id="IPR006165">
    <property type="entry name" value="Ku70"/>
</dbReference>
<evidence type="ECO:0000256" key="10">
    <source>
        <dbReference type="ARBA" id="ARBA00023204"/>
    </source>
</evidence>
<dbReference type="Pfam" id="PF03730">
    <property type="entry name" value="Ku_C"/>
    <property type="match status" value="1"/>
</dbReference>
<evidence type="ECO:0000256" key="6">
    <source>
        <dbReference type="ARBA" id="ARBA00022806"/>
    </source>
</evidence>
<dbReference type="GO" id="GO:0006310">
    <property type="term" value="P:DNA recombination"/>
    <property type="evidence" value="ECO:0007669"/>
    <property type="project" value="UniProtKB-KW"/>
</dbReference>
<dbReference type="CDD" id="cd00788">
    <property type="entry name" value="KU70"/>
    <property type="match status" value="1"/>
</dbReference>
<keyword evidence="9" id="KW-0233">DNA recombination</keyword>
<sequence>MDFGTRSRLFEDDEEEEELNYDADGLANKEHVVYLIDAGCDMMMPFEKGDSYLKVVMKAVEEDLKGRILARDDKVGICFFNTLKKKNIQEADGVYVWSELDDLTAELIRNFRSLHENFQKDIGSQMAIAANAQQIPLYDAIWVVTAMLRSGGKNVAKIVRLITNNDDPFSEVNDSFSEKEWKRLIIQKAQDAADLGITLDLLPLNTPDKSFDVNVFYDQIMHETDVDSFENADPASMLEQLQSTMKKRMYKKRVVRKMLLTVASGTEIALRTYAMIRPSVPPSHIFVDSLTNQPLKVERTFICGDTGSLMNEPLKRFEEYQGKKVVLSVDEVSEIKKISDVQLRLLGFKSLACLQPYHNLRPPTFIYPDEEAVKGSTCAFIALHRAMVRLKKYAVAFLSGRATSQLVALVAQEESDNQESPNGMNMIHLPYSNDIRPAEKYHASTSSVPRASSEQIVMATDMIKKLHLKNYSVTDYPDPALQKQYSTLQTVALEQDEENLPTTEDFTLPDTKLAERAEFFVKIFKNGVFGENHEEEEREAAAAKERGSAATQKRKAAADLAATESQEYNWAQLADTGKLKDLTTEQLKIYLRANKLPLAGKKDILINRILTHLGK</sequence>
<dbReference type="PIRSF" id="PIRSF003033">
    <property type="entry name" value="Ku70"/>
    <property type="match status" value="1"/>
</dbReference>
<proteinExistence type="inferred from homology"/>
<dbReference type="SUPFAM" id="SSF68906">
    <property type="entry name" value="SAP domain"/>
    <property type="match status" value="1"/>
</dbReference>
<name>A0A8T0GUB0_CERPU</name>
<dbReference type="InterPro" id="IPR003034">
    <property type="entry name" value="SAP_dom"/>
</dbReference>
<keyword evidence="11" id="KW-0539">Nucleus</keyword>
<dbReference type="GO" id="GO:0043564">
    <property type="term" value="C:Ku70:Ku80 complex"/>
    <property type="evidence" value="ECO:0007669"/>
    <property type="project" value="InterPro"/>
</dbReference>
<evidence type="ECO:0000256" key="5">
    <source>
        <dbReference type="ARBA" id="ARBA00022801"/>
    </source>
</evidence>
<keyword evidence="7" id="KW-0067">ATP-binding</keyword>
<dbReference type="Gene3D" id="2.40.290.10">
    <property type="match status" value="1"/>
</dbReference>
<keyword evidence="3" id="KW-0547">Nucleotide-binding</keyword>
<gene>
    <name evidence="13" type="ORF">KC19_8G020700</name>
</gene>
<keyword evidence="5" id="KW-0378">Hydrolase</keyword>
<dbReference type="InterPro" id="IPR036465">
    <property type="entry name" value="vWFA_dom_sf"/>
</dbReference>
<dbReference type="InterPro" id="IPR006164">
    <property type="entry name" value="DNA_bd_Ku70/Ku80"/>
</dbReference>
<dbReference type="GO" id="GO:0003684">
    <property type="term" value="F:damaged DNA binding"/>
    <property type="evidence" value="ECO:0007669"/>
    <property type="project" value="InterPro"/>
</dbReference>
<evidence type="ECO:0000256" key="3">
    <source>
        <dbReference type="ARBA" id="ARBA00022741"/>
    </source>
</evidence>
<evidence type="ECO:0000313" key="13">
    <source>
        <dbReference type="EMBL" id="KAG0563311.1"/>
    </source>
</evidence>
<dbReference type="EMBL" id="CM026429">
    <property type="protein sequence ID" value="KAG0563311.1"/>
    <property type="molecule type" value="Genomic_DNA"/>
</dbReference>
<evidence type="ECO:0000256" key="9">
    <source>
        <dbReference type="ARBA" id="ARBA00023172"/>
    </source>
</evidence>
<comment type="caution">
    <text evidence="13">The sequence shown here is derived from an EMBL/GenBank/DDBJ whole genome shotgun (WGS) entry which is preliminary data.</text>
</comment>
<dbReference type="InterPro" id="IPR036361">
    <property type="entry name" value="SAP_dom_sf"/>
</dbReference>
<comment type="subcellular location">
    <subcellularLocation>
        <location evidence="1">Nucleus</location>
    </subcellularLocation>
</comment>
<dbReference type="InterPro" id="IPR016194">
    <property type="entry name" value="SPOC-like_C_dom_sf"/>
</dbReference>
<evidence type="ECO:0000256" key="4">
    <source>
        <dbReference type="ARBA" id="ARBA00022763"/>
    </source>
</evidence>
<keyword evidence="4" id="KW-0227">DNA damage</keyword>
<comment type="similarity">
    <text evidence="2">Belongs to the ku70 family.</text>
</comment>
<keyword evidence="10" id="KW-0234">DNA repair</keyword>
<keyword evidence="14" id="KW-1185">Reference proteome</keyword>
<accession>A0A8T0GUB0</accession>
<dbReference type="Pfam" id="PF02735">
    <property type="entry name" value="Ku"/>
    <property type="match status" value="1"/>
</dbReference>
<dbReference type="Proteomes" id="UP000822688">
    <property type="component" value="Chromosome 8"/>
</dbReference>
<dbReference type="SUPFAM" id="SSF100939">
    <property type="entry name" value="SPOC domain-like"/>
    <property type="match status" value="1"/>
</dbReference>
<dbReference type="InterPro" id="IPR005161">
    <property type="entry name" value="Ku_N"/>
</dbReference>
<dbReference type="InterPro" id="IPR047087">
    <property type="entry name" value="KU70_core_dom"/>
</dbReference>
<keyword evidence="8" id="KW-0238">DNA-binding</keyword>
<reference evidence="13" key="1">
    <citation type="submission" date="2020-06" db="EMBL/GenBank/DDBJ databases">
        <title>WGS assembly of Ceratodon purpureus strain R40.</title>
        <authorList>
            <person name="Carey S.B."/>
            <person name="Jenkins J."/>
            <person name="Shu S."/>
            <person name="Lovell J.T."/>
            <person name="Sreedasyam A."/>
            <person name="Maumus F."/>
            <person name="Tiley G.P."/>
            <person name="Fernandez-Pozo N."/>
            <person name="Barry K."/>
            <person name="Chen C."/>
            <person name="Wang M."/>
            <person name="Lipzen A."/>
            <person name="Daum C."/>
            <person name="Saski C.A."/>
            <person name="Payton A.C."/>
            <person name="Mcbreen J.C."/>
            <person name="Conrad R.E."/>
            <person name="Kollar L.M."/>
            <person name="Olsson S."/>
            <person name="Huttunen S."/>
            <person name="Landis J.B."/>
            <person name="Wickett N.J."/>
            <person name="Johnson M.G."/>
            <person name="Rensing S.A."/>
            <person name="Grimwood J."/>
            <person name="Schmutz J."/>
            <person name="Mcdaniel S.F."/>
        </authorList>
    </citation>
    <scope>NUCLEOTIDE SEQUENCE</scope>
    <source>
        <strain evidence="13">R40</strain>
    </source>
</reference>
<dbReference type="SUPFAM" id="SSF53300">
    <property type="entry name" value="vWA-like"/>
    <property type="match status" value="1"/>
</dbReference>
<evidence type="ECO:0000256" key="8">
    <source>
        <dbReference type="ARBA" id="ARBA00023125"/>
    </source>
</evidence>
<dbReference type="AlphaFoldDB" id="A0A8T0GUB0"/>
<evidence type="ECO:0000256" key="1">
    <source>
        <dbReference type="ARBA" id="ARBA00004123"/>
    </source>
</evidence>
<dbReference type="InterPro" id="IPR005160">
    <property type="entry name" value="Ku_C"/>
</dbReference>
<dbReference type="Gene3D" id="3.40.50.410">
    <property type="entry name" value="von Willebrand factor, type A domain"/>
    <property type="match status" value="1"/>
</dbReference>
<dbReference type="PANTHER" id="PTHR12604">
    <property type="entry name" value="KU AUTOANTIGEN DNA HELICASE"/>
    <property type="match status" value="1"/>
</dbReference>
<dbReference type="PANTHER" id="PTHR12604:SF2">
    <property type="entry name" value="X-RAY REPAIR CROSS-COMPLEMENTING PROTEIN 6"/>
    <property type="match status" value="1"/>
</dbReference>
<evidence type="ECO:0000256" key="11">
    <source>
        <dbReference type="ARBA" id="ARBA00023242"/>
    </source>
</evidence>
<dbReference type="GO" id="GO:0003678">
    <property type="term" value="F:DNA helicase activity"/>
    <property type="evidence" value="ECO:0007669"/>
    <property type="project" value="InterPro"/>
</dbReference>
<feature type="domain" description="SAP" evidence="12">
    <location>
        <begin position="579"/>
        <end position="613"/>
    </location>
</feature>
<dbReference type="Pfam" id="PF03731">
    <property type="entry name" value="Ku_N"/>
    <property type="match status" value="1"/>
</dbReference>
<evidence type="ECO:0000259" key="12">
    <source>
        <dbReference type="PROSITE" id="PS50800"/>
    </source>
</evidence>
<dbReference type="GO" id="GO:0042162">
    <property type="term" value="F:telomeric DNA binding"/>
    <property type="evidence" value="ECO:0007669"/>
    <property type="project" value="InterPro"/>
</dbReference>
<evidence type="ECO:0000256" key="2">
    <source>
        <dbReference type="ARBA" id="ARBA00005240"/>
    </source>
</evidence>
<dbReference type="PROSITE" id="PS50800">
    <property type="entry name" value="SAP"/>
    <property type="match status" value="1"/>
</dbReference>
<evidence type="ECO:0000313" key="14">
    <source>
        <dbReference type="Proteomes" id="UP000822688"/>
    </source>
</evidence>
<protein>
    <recommendedName>
        <fullName evidence="12">SAP domain-containing protein</fullName>
    </recommendedName>
</protein>
<dbReference type="GO" id="GO:0005524">
    <property type="term" value="F:ATP binding"/>
    <property type="evidence" value="ECO:0007669"/>
    <property type="project" value="UniProtKB-KW"/>
</dbReference>
<dbReference type="Gene3D" id="1.10.1600.10">
    <property type="match status" value="1"/>
</dbReference>
<dbReference type="GO" id="GO:0003690">
    <property type="term" value="F:double-stranded DNA binding"/>
    <property type="evidence" value="ECO:0007669"/>
    <property type="project" value="TreeGrafter"/>
</dbReference>
<dbReference type="NCBIfam" id="TIGR00578">
    <property type="entry name" value="ku70"/>
    <property type="match status" value="1"/>
</dbReference>
<keyword evidence="6" id="KW-0347">Helicase</keyword>
<organism evidence="13 14">
    <name type="scientific">Ceratodon purpureus</name>
    <name type="common">Fire moss</name>
    <name type="synonym">Dicranum purpureum</name>
    <dbReference type="NCBI Taxonomy" id="3225"/>
    <lineage>
        <taxon>Eukaryota</taxon>
        <taxon>Viridiplantae</taxon>
        <taxon>Streptophyta</taxon>
        <taxon>Embryophyta</taxon>
        <taxon>Bryophyta</taxon>
        <taxon>Bryophytina</taxon>
        <taxon>Bryopsida</taxon>
        <taxon>Dicranidae</taxon>
        <taxon>Pseudoditrichales</taxon>
        <taxon>Ditrichaceae</taxon>
        <taxon>Ceratodon</taxon>
    </lineage>
</organism>
<dbReference type="Pfam" id="PF02037">
    <property type="entry name" value="SAP"/>
    <property type="match status" value="1"/>
</dbReference>
<dbReference type="SMART" id="SM00559">
    <property type="entry name" value="Ku78"/>
    <property type="match status" value="1"/>
</dbReference>
<dbReference type="Gene3D" id="4.10.970.10">
    <property type="entry name" value="Ku70, bridge and pillars"/>
    <property type="match status" value="1"/>
</dbReference>
<dbReference type="GO" id="GO:0000723">
    <property type="term" value="P:telomere maintenance"/>
    <property type="evidence" value="ECO:0007669"/>
    <property type="project" value="InterPro"/>
</dbReference>